<proteinExistence type="inferred from homology"/>
<dbReference type="PANTHER" id="PTHR35177:SF2">
    <property type="entry name" value="HYDROGENASE MATURATION FACTOR HYBG"/>
    <property type="match status" value="1"/>
</dbReference>
<dbReference type="Pfam" id="PF01455">
    <property type="entry name" value="HupF_HypC"/>
    <property type="match status" value="1"/>
</dbReference>
<sequence>MCLAIPGQIVELESENSAKLDVTGVRRMVDVSLLSQQGIQVVPGDWVVIHVGFAMNKINDQEAQNMLHELKSLGSTSLDDELALWDVPSPNFEGRKES</sequence>
<dbReference type="PANTHER" id="PTHR35177">
    <property type="entry name" value="HYDROGENASE MATURATION FACTOR HYBG"/>
    <property type="match status" value="1"/>
</dbReference>
<dbReference type="InterPro" id="IPR019812">
    <property type="entry name" value="Hydgase_assmbl_chp_CS"/>
</dbReference>
<gene>
    <name evidence="2" type="ORF">BXT84_13795</name>
</gene>
<dbReference type="EMBL" id="CP019454">
    <property type="protein sequence ID" value="AUW94892.1"/>
    <property type="molecule type" value="Genomic_DNA"/>
</dbReference>
<dbReference type="PRINTS" id="PR00445">
    <property type="entry name" value="HUPFHYPC"/>
</dbReference>
<dbReference type="Proteomes" id="UP000325292">
    <property type="component" value="Chromosome"/>
</dbReference>
<dbReference type="SUPFAM" id="SSF159127">
    <property type="entry name" value="HupF/HypC-like"/>
    <property type="match status" value="1"/>
</dbReference>
<protein>
    <submittedName>
        <fullName evidence="2">Hydrogenase</fullName>
    </submittedName>
</protein>
<name>A0ABN5H3E5_9FIRM</name>
<comment type="similarity">
    <text evidence="1">Belongs to the HupF/HypC family.</text>
</comment>
<evidence type="ECO:0000256" key="1">
    <source>
        <dbReference type="ARBA" id="ARBA00006018"/>
    </source>
</evidence>
<organism evidence="2 3">
    <name type="scientific">Sulfobacillus thermotolerans</name>
    <dbReference type="NCBI Taxonomy" id="338644"/>
    <lineage>
        <taxon>Bacteria</taxon>
        <taxon>Bacillati</taxon>
        <taxon>Bacillota</taxon>
        <taxon>Clostridia</taxon>
        <taxon>Eubacteriales</taxon>
        <taxon>Clostridiales Family XVII. Incertae Sedis</taxon>
        <taxon>Sulfobacillus</taxon>
    </lineage>
</organism>
<keyword evidence="3" id="KW-1185">Reference proteome</keyword>
<reference evidence="2 3" key="1">
    <citation type="journal article" date="2019" name="Sci. Rep.">
        <title>Sulfobacillus thermotolerans: new insights into resistance and metabolic capacities of acidophilic chemolithotrophs.</title>
        <authorList>
            <person name="Panyushkina A.E."/>
            <person name="Babenko V.V."/>
            <person name="Nikitina A.S."/>
            <person name="Selezneva O.V."/>
            <person name="Tsaplina I.A."/>
            <person name="Letarova M.A."/>
            <person name="Kostryukova E.S."/>
            <person name="Letarov A.V."/>
        </authorList>
    </citation>
    <scope>NUCLEOTIDE SEQUENCE [LARGE SCALE GENOMIC DNA]</scope>
    <source>
        <strain evidence="2 3">Kr1</strain>
    </source>
</reference>
<dbReference type="InterPro" id="IPR001109">
    <property type="entry name" value="Hydrogenase_HupF/HypC"/>
</dbReference>
<evidence type="ECO:0000313" key="3">
    <source>
        <dbReference type="Proteomes" id="UP000325292"/>
    </source>
</evidence>
<dbReference type="NCBIfam" id="TIGR00074">
    <property type="entry name" value="hypC_hupF"/>
    <property type="match status" value="1"/>
</dbReference>
<evidence type="ECO:0000313" key="2">
    <source>
        <dbReference type="EMBL" id="AUW94892.1"/>
    </source>
</evidence>
<dbReference type="PROSITE" id="PS01097">
    <property type="entry name" value="HUPF_HYPC"/>
    <property type="match status" value="1"/>
</dbReference>
<accession>A0ABN5H3E5</accession>
<dbReference type="Gene3D" id="2.30.30.140">
    <property type="match status" value="1"/>
</dbReference>